<evidence type="ECO:0000256" key="3">
    <source>
        <dbReference type="ARBA" id="ARBA00022448"/>
    </source>
</evidence>
<evidence type="ECO:0000256" key="2">
    <source>
        <dbReference type="ARBA" id="ARBA00007668"/>
    </source>
</evidence>
<dbReference type="GO" id="GO:0072546">
    <property type="term" value="C:EMC complex"/>
    <property type="evidence" value="ECO:0007669"/>
    <property type="project" value="TreeGrafter"/>
</dbReference>
<sequence>MLIQHITWALLWFFGLVYSQESQTFTVKGSVTSNGILPDVSVLSTEARISLNGGESSGYLHPNGQFFVPNVELGQHLLEIESNEYVFPKMLLRIERIGEKATLSAWYFQPGYEVNTLETSLPFPLNISPIEKRQFITRSGYSVFQIFKSPYMILVGFSLIFMFIMPQLKGLMSEEDLQMRNQILSKPQPRGPDFSATLAQMTSSKKISRYSGSWGNMKGPKERGFVSYRLSPFQLKAMKGYFSKGPSNVIRRSAAQVAYILPGIFLLWGVTTYGNTRYEYLHSKAGHHEAH</sequence>
<evidence type="ECO:0000313" key="16">
    <source>
        <dbReference type="Proteomes" id="UP000245383"/>
    </source>
</evidence>
<protein>
    <recommendedName>
        <fullName evidence="12">Cytochrome b-c1 complex subunit 8</fullName>
    </recommendedName>
    <alternativeName>
        <fullName evidence="12">Complex III subunit 8</fullName>
    </alternativeName>
</protein>
<keyword evidence="8 12" id="KW-0249">Electron transport</keyword>
<dbReference type="InterPro" id="IPR039163">
    <property type="entry name" value="EMC7"/>
</dbReference>
<dbReference type="GO" id="GO:0045275">
    <property type="term" value="C:respiratory chain complex III"/>
    <property type="evidence" value="ECO:0007669"/>
    <property type="project" value="UniProtKB-UniRule"/>
</dbReference>
<keyword evidence="11 12" id="KW-0472">Membrane</keyword>
<name>A0A2T9YHZ0_9FUNG</name>
<dbReference type="EMBL" id="MBFR01000179">
    <property type="protein sequence ID" value="PVU91972.1"/>
    <property type="molecule type" value="Genomic_DNA"/>
</dbReference>
<dbReference type="Pfam" id="PF02939">
    <property type="entry name" value="UcrQ"/>
    <property type="match status" value="1"/>
</dbReference>
<evidence type="ECO:0000256" key="9">
    <source>
        <dbReference type="ARBA" id="ARBA00022989"/>
    </source>
</evidence>
<keyword evidence="4 12" id="KW-0679">Respiratory chain</keyword>
<dbReference type="OrthoDB" id="27095at2759"/>
<evidence type="ECO:0000256" key="10">
    <source>
        <dbReference type="ARBA" id="ARBA00023128"/>
    </source>
</evidence>
<dbReference type="SUPFAM" id="SSF81508">
    <property type="entry name" value="Ubiquinone-binding protein QP-C of cytochrome bc1 complex (Ubiquinol-cytochrome c reductase)"/>
    <property type="match status" value="1"/>
</dbReference>
<keyword evidence="10 12" id="KW-0496">Mitochondrion</keyword>
<dbReference type="Gene3D" id="1.20.5.210">
    <property type="entry name" value="Cytochrome b-c1 complex subunit 8"/>
    <property type="match status" value="1"/>
</dbReference>
<evidence type="ECO:0000256" key="8">
    <source>
        <dbReference type="ARBA" id="ARBA00022982"/>
    </source>
</evidence>
<keyword evidence="16" id="KW-1185">Reference proteome</keyword>
<evidence type="ECO:0000256" key="5">
    <source>
        <dbReference type="ARBA" id="ARBA00022692"/>
    </source>
</evidence>
<evidence type="ECO:0000256" key="7">
    <source>
        <dbReference type="ARBA" id="ARBA00022792"/>
    </source>
</evidence>
<evidence type="ECO:0000256" key="6">
    <source>
        <dbReference type="ARBA" id="ARBA00022729"/>
    </source>
</evidence>
<comment type="similarity">
    <text evidence="2 12">Belongs to the UQCRQ/QCR8 family.</text>
</comment>
<dbReference type="InterPro" id="IPR019008">
    <property type="entry name" value="Beta_sandwich_EMC7"/>
</dbReference>
<dbReference type="STRING" id="133385.A0A2T9YHZ0"/>
<dbReference type="AlphaFoldDB" id="A0A2T9YHZ0"/>
<feature type="chain" id="PRO_5015762554" description="Cytochrome b-c1 complex subunit 8" evidence="13">
    <location>
        <begin position="20"/>
        <end position="291"/>
    </location>
</feature>
<dbReference type="Proteomes" id="UP000245383">
    <property type="component" value="Unassembled WGS sequence"/>
</dbReference>
<keyword evidence="5 12" id="KW-0812">Transmembrane</keyword>
<dbReference type="Pfam" id="PF09430">
    <property type="entry name" value="EMC7_beta-sandw"/>
    <property type="match status" value="1"/>
</dbReference>
<comment type="caution">
    <text evidence="15">The sequence shown here is derived from an EMBL/GenBank/DDBJ whole genome shotgun (WGS) entry which is preliminary data.</text>
</comment>
<keyword evidence="9 12" id="KW-1133">Transmembrane helix</keyword>
<comment type="function">
    <text evidence="12">Component of the ubiquinol-cytochrome c oxidoreductase, a multisubunit transmembrane complex that is part of the mitochondrial electron transport chain which drives oxidative phosphorylation. The complex plays an important role in the uptake of multiple carbon sources present in different host niches.</text>
</comment>
<dbReference type="InterPro" id="IPR036642">
    <property type="entry name" value="Cyt_bc1_su8_sf"/>
</dbReference>
<proteinExistence type="inferred from homology"/>
<keyword evidence="3 12" id="KW-0813">Transport</keyword>
<comment type="subunit">
    <text evidence="12">Component of the ubiquinol-cytochrome c oxidoreductase (cytochrome b-c1 complex, complex III, CIII), a multisubunit enzyme composed of 3 respiratory subunits cytochrome b, cytochrome c1 and Rieske protein, 2 core protein subunits, and additional low-molecular weight protein subunits. The complex exists as an obligatory dimer and forms supercomplexes (SCs) in the inner mitochondrial membrane with cytochrome c oxidase (complex IV, CIV).</text>
</comment>
<dbReference type="GO" id="GO:0006122">
    <property type="term" value="P:mitochondrial electron transport, ubiquinol to cytochrome c"/>
    <property type="evidence" value="ECO:0007669"/>
    <property type="project" value="UniProtKB-UniRule"/>
</dbReference>
<dbReference type="PANTHER" id="PTHR13605">
    <property type="entry name" value="ER MEMBRANE PROTEIN COMPLEX SUBUNIT 7"/>
    <property type="match status" value="1"/>
</dbReference>
<evidence type="ECO:0000256" key="12">
    <source>
        <dbReference type="RuleBase" id="RU368118"/>
    </source>
</evidence>
<evidence type="ECO:0000313" key="15">
    <source>
        <dbReference type="EMBL" id="PVU91972.1"/>
    </source>
</evidence>
<dbReference type="PANTHER" id="PTHR13605:SF4">
    <property type="entry name" value="ER MEMBRANE PROTEIN COMPLEX SUBUNIT 7"/>
    <property type="match status" value="1"/>
</dbReference>
<dbReference type="InterPro" id="IPR004205">
    <property type="entry name" value="Cyt_bc1_su8"/>
</dbReference>
<evidence type="ECO:0000259" key="14">
    <source>
        <dbReference type="Pfam" id="PF09430"/>
    </source>
</evidence>
<reference evidence="15 16" key="1">
    <citation type="journal article" date="2018" name="MBio">
        <title>Comparative Genomics Reveals the Core Gene Toolbox for the Fungus-Insect Symbiosis.</title>
        <authorList>
            <person name="Wang Y."/>
            <person name="Stata M."/>
            <person name="Wang W."/>
            <person name="Stajich J.E."/>
            <person name="White M.M."/>
            <person name="Moncalvo J.M."/>
        </authorList>
    </citation>
    <scope>NUCLEOTIDE SEQUENCE [LARGE SCALE GENOMIC DNA]</scope>
    <source>
        <strain evidence="15 16">SWE-8-4</strain>
    </source>
</reference>
<evidence type="ECO:0000256" key="13">
    <source>
        <dbReference type="SAM" id="SignalP"/>
    </source>
</evidence>
<feature type="signal peptide" evidence="13">
    <location>
        <begin position="1"/>
        <end position="19"/>
    </location>
</feature>
<evidence type="ECO:0000256" key="11">
    <source>
        <dbReference type="ARBA" id="ARBA00023136"/>
    </source>
</evidence>
<evidence type="ECO:0000256" key="4">
    <source>
        <dbReference type="ARBA" id="ARBA00022660"/>
    </source>
</evidence>
<accession>A0A2T9YHZ0</accession>
<organism evidence="15 16">
    <name type="scientific">Smittium simulii</name>
    <dbReference type="NCBI Taxonomy" id="133385"/>
    <lineage>
        <taxon>Eukaryota</taxon>
        <taxon>Fungi</taxon>
        <taxon>Fungi incertae sedis</taxon>
        <taxon>Zoopagomycota</taxon>
        <taxon>Kickxellomycotina</taxon>
        <taxon>Harpellomycetes</taxon>
        <taxon>Harpellales</taxon>
        <taxon>Legeriomycetaceae</taxon>
        <taxon>Smittium</taxon>
    </lineage>
</organism>
<comment type="subcellular location">
    <subcellularLocation>
        <location evidence="1 12">Mitochondrion inner membrane</location>
        <topology evidence="1 12">Single-pass membrane protein</topology>
    </subcellularLocation>
</comment>
<feature type="domain" description="ER membrane protein complex subunit 7 beta-sandwich" evidence="14">
    <location>
        <begin position="43"/>
        <end position="154"/>
    </location>
</feature>
<gene>
    <name evidence="15" type="ORF">BB561_004103</name>
</gene>
<keyword evidence="6 13" id="KW-0732">Signal</keyword>
<evidence type="ECO:0000256" key="1">
    <source>
        <dbReference type="ARBA" id="ARBA00004434"/>
    </source>
</evidence>
<keyword evidence="7 12" id="KW-0999">Mitochondrion inner membrane</keyword>
<feature type="transmembrane region" description="Helical" evidence="12">
    <location>
        <begin position="151"/>
        <end position="172"/>
    </location>
</feature>
<dbReference type="GO" id="GO:0005743">
    <property type="term" value="C:mitochondrial inner membrane"/>
    <property type="evidence" value="ECO:0007669"/>
    <property type="project" value="UniProtKB-SubCell"/>
</dbReference>